<dbReference type="InterPro" id="IPR011711">
    <property type="entry name" value="GntR_C"/>
</dbReference>
<reference evidence="5 6" key="1">
    <citation type="submission" date="2019-07" db="EMBL/GenBank/DDBJ databases">
        <title>Genomic Encyclopedia of Type Strains, Phase I: the one thousand microbial genomes (KMG-I) project.</title>
        <authorList>
            <person name="Kyrpides N."/>
        </authorList>
    </citation>
    <scope>NUCLEOTIDE SEQUENCE [LARGE SCALE GENOMIC DNA]</scope>
    <source>
        <strain evidence="5 6">DSM 375</strain>
    </source>
</reference>
<dbReference type="Pfam" id="PF00392">
    <property type="entry name" value="GntR"/>
    <property type="match status" value="1"/>
</dbReference>
<dbReference type="AlphaFoldDB" id="A0A562J0X3"/>
<protein>
    <submittedName>
        <fullName evidence="5">DNA-binding GntR family transcriptional regulator</fullName>
    </submittedName>
</protein>
<dbReference type="RefSeq" id="WP_144570274.1">
    <property type="nucleotide sequence ID" value="NZ_VLKG01000002.1"/>
</dbReference>
<dbReference type="Proteomes" id="UP000319627">
    <property type="component" value="Unassembled WGS sequence"/>
</dbReference>
<dbReference type="InterPro" id="IPR008920">
    <property type="entry name" value="TF_FadR/GntR_C"/>
</dbReference>
<keyword evidence="6" id="KW-1185">Reference proteome</keyword>
<evidence type="ECO:0000256" key="1">
    <source>
        <dbReference type="ARBA" id="ARBA00023015"/>
    </source>
</evidence>
<sequence length="224" mass="25584">MNAPETIKLLRTQSLTNLVHEELERRIAAGQLLPGTPLREASIATDLGISRGPVREAFRMLEERGLVEFEKNCGVRVRQLDLEQAMQIYQVRIPLEALIGELVAHRLTPETHASLQQVVEQMRLTVTRQDIPCYTELNFLFHDLLAKYTANPSLYDTYRRLVVQLKLFRSYTFRHNPETIALSLQEHQTIFETIAARDIAASKALLRQHAQDSLIRLQAASQSS</sequence>
<dbReference type="PANTHER" id="PTHR43537:SF5">
    <property type="entry name" value="UXU OPERON TRANSCRIPTIONAL REGULATOR"/>
    <property type="match status" value="1"/>
</dbReference>
<proteinExistence type="predicted"/>
<dbReference type="GO" id="GO:0003677">
    <property type="term" value="F:DNA binding"/>
    <property type="evidence" value="ECO:0007669"/>
    <property type="project" value="UniProtKB-KW"/>
</dbReference>
<dbReference type="GO" id="GO:0003700">
    <property type="term" value="F:DNA-binding transcription factor activity"/>
    <property type="evidence" value="ECO:0007669"/>
    <property type="project" value="InterPro"/>
</dbReference>
<keyword evidence="1" id="KW-0805">Transcription regulation</keyword>
<comment type="caution">
    <text evidence="5">The sequence shown here is derived from an EMBL/GenBank/DDBJ whole genome shotgun (WGS) entry which is preliminary data.</text>
</comment>
<keyword evidence="3" id="KW-0804">Transcription</keyword>
<evidence type="ECO:0000259" key="4">
    <source>
        <dbReference type="PROSITE" id="PS50949"/>
    </source>
</evidence>
<keyword evidence="2 5" id="KW-0238">DNA-binding</keyword>
<dbReference type="InterPro" id="IPR036390">
    <property type="entry name" value="WH_DNA-bd_sf"/>
</dbReference>
<dbReference type="SMART" id="SM00895">
    <property type="entry name" value="FCD"/>
    <property type="match status" value="1"/>
</dbReference>
<gene>
    <name evidence="5" type="ORF">LX59_00512</name>
</gene>
<dbReference type="SUPFAM" id="SSF48008">
    <property type="entry name" value="GntR ligand-binding domain-like"/>
    <property type="match status" value="1"/>
</dbReference>
<dbReference type="Gene3D" id="1.10.10.10">
    <property type="entry name" value="Winged helix-like DNA-binding domain superfamily/Winged helix DNA-binding domain"/>
    <property type="match status" value="1"/>
</dbReference>
<evidence type="ECO:0000256" key="3">
    <source>
        <dbReference type="ARBA" id="ARBA00023163"/>
    </source>
</evidence>
<dbReference type="SUPFAM" id="SSF46785">
    <property type="entry name" value="Winged helix' DNA-binding domain"/>
    <property type="match status" value="1"/>
</dbReference>
<dbReference type="OrthoDB" id="9799812at2"/>
<organism evidence="5 6">
    <name type="scientific">Azomonas agilis</name>
    <dbReference type="NCBI Taxonomy" id="116849"/>
    <lineage>
        <taxon>Bacteria</taxon>
        <taxon>Pseudomonadati</taxon>
        <taxon>Pseudomonadota</taxon>
        <taxon>Gammaproteobacteria</taxon>
        <taxon>Pseudomonadales</taxon>
        <taxon>Pseudomonadaceae</taxon>
        <taxon>Azomonas</taxon>
    </lineage>
</organism>
<feature type="domain" description="HTH gntR-type" evidence="4">
    <location>
        <begin position="13"/>
        <end position="80"/>
    </location>
</feature>
<evidence type="ECO:0000256" key="2">
    <source>
        <dbReference type="ARBA" id="ARBA00023125"/>
    </source>
</evidence>
<dbReference type="PROSITE" id="PS50949">
    <property type="entry name" value="HTH_GNTR"/>
    <property type="match status" value="1"/>
</dbReference>
<accession>A0A562J0X3</accession>
<evidence type="ECO:0000313" key="6">
    <source>
        <dbReference type="Proteomes" id="UP000319627"/>
    </source>
</evidence>
<evidence type="ECO:0000313" key="5">
    <source>
        <dbReference type="EMBL" id="TWH76474.1"/>
    </source>
</evidence>
<dbReference type="SMART" id="SM00345">
    <property type="entry name" value="HTH_GNTR"/>
    <property type="match status" value="1"/>
</dbReference>
<dbReference type="PANTHER" id="PTHR43537">
    <property type="entry name" value="TRANSCRIPTIONAL REGULATOR, GNTR FAMILY"/>
    <property type="match status" value="1"/>
</dbReference>
<dbReference type="InterPro" id="IPR036388">
    <property type="entry name" value="WH-like_DNA-bd_sf"/>
</dbReference>
<dbReference type="CDD" id="cd07377">
    <property type="entry name" value="WHTH_GntR"/>
    <property type="match status" value="1"/>
</dbReference>
<dbReference type="EMBL" id="VLKG01000002">
    <property type="protein sequence ID" value="TWH76474.1"/>
    <property type="molecule type" value="Genomic_DNA"/>
</dbReference>
<dbReference type="Gene3D" id="1.20.120.530">
    <property type="entry name" value="GntR ligand-binding domain-like"/>
    <property type="match status" value="1"/>
</dbReference>
<name>A0A562J0X3_9GAMM</name>
<dbReference type="Pfam" id="PF07729">
    <property type="entry name" value="FCD"/>
    <property type="match status" value="1"/>
</dbReference>
<dbReference type="InterPro" id="IPR000524">
    <property type="entry name" value="Tscrpt_reg_HTH_GntR"/>
</dbReference>